<dbReference type="AlphaFoldDB" id="A0A077EH40"/>
<dbReference type="KEGG" id="eao:BD94_1085"/>
<sequence length="204" mass="23405">MRINRLFLIILTGYLSSCSNNDNRDGGDNTKPPITIAKKTYTYQFNNSYKIENGVSLKGPKGVETSVDVNMLNQYWFSVDTSDEKLVIDYKKDSLFVINGKLKRAYKIKAKQDSIFLDGTKPEFFGFHTSDKTGLTIYKRVIVYHRAPRENDNSSLYSRSGLNFGRTSHQEVSKISPFKTPSEMVSDQDFLIWANLSYSYKEIK</sequence>
<accession>A0A077EH40</accession>
<dbReference type="EMBL" id="CP007547">
    <property type="protein sequence ID" value="AIL44860.1"/>
    <property type="molecule type" value="Genomic_DNA"/>
</dbReference>
<dbReference type="RefSeq" id="WP_024565234.1">
    <property type="nucleotide sequence ID" value="NZ_CP007547.1"/>
</dbReference>
<reference evidence="1" key="1">
    <citation type="journal article" date="2013" name="Lancet">
        <title>First case of E anophelis outbreak in an intensive-care unit.</title>
        <authorList>
            <person name="Teo J."/>
            <person name="Tan S.Y."/>
            <person name="Tay M."/>
            <person name="Ding Y."/>
            <person name="Kjelleberg S."/>
            <person name="Givskov M."/>
            <person name="Lin R.T."/>
            <person name="Yang L."/>
        </authorList>
    </citation>
    <scope>NUCLEOTIDE SEQUENCE [LARGE SCALE GENOMIC DNA]</scope>
    <source>
        <strain evidence="1">NUHP1</strain>
    </source>
</reference>
<dbReference type="Proteomes" id="UP000028933">
    <property type="component" value="Chromosome"/>
</dbReference>
<reference evidence="1" key="2">
    <citation type="journal article" date="2015" name="Genome Biol. Evol.">
        <title>Complete Genome Sequence and Transcriptomic Analysis of the Novel Pathogen Elizabethkingia anophelis in Response to Oxidative Stress.</title>
        <authorList>
            <person name="Li Y."/>
            <person name="Liu Y."/>
            <person name="Chew S.C."/>
            <person name="Tay M."/>
            <person name="Salido M.M."/>
            <person name="Teo J."/>
            <person name="Lauro F.M."/>
            <person name="Givskov M."/>
            <person name="Yang L."/>
        </authorList>
    </citation>
    <scope>NUCLEOTIDE SEQUENCE</scope>
    <source>
        <strain evidence="1">NUHP1</strain>
    </source>
</reference>
<proteinExistence type="predicted"/>
<name>A0A077EH40_9FLAO</name>
<organism evidence="1 2">
    <name type="scientific">Elizabethkingia anophelis NUHP1</name>
    <dbReference type="NCBI Taxonomy" id="1338011"/>
    <lineage>
        <taxon>Bacteria</taxon>
        <taxon>Pseudomonadati</taxon>
        <taxon>Bacteroidota</taxon>
        <taxon>Flavobacteriia</taxon>
        <taxon>Flavobacteriales</taxon>
        <taxon>Weeksellaceae</taxon>
        <taxon>Elizabethkingia</taxon>
    </lineage>
</organism>
<evidence type="ECO:0000313" key="2">
    <source>
        <dbReference type="Proteomes" id="UP000028933"/>
    </source>
</evidence>
<dbReference type="STRING" id="1338011.BD94_1085"/>
<dbReference type="HOGENOM" id="CLU_1341499_0_0_10"/>
<dbReference type="eggNOG" id="ENOG502ZWZI">
    <property type="taxonomic scope" value="Bacteria"/>
</dbReference>
<evidence type="ECO:0000313" key="1">
    <source>
        <dbReference type="EMBL" id="AIL44860.1"/>
    </source>
</evidence>
<gene>
    <name evidence="1" type="ORF">BD94_1085</name>
</gene>
<protein>
    <submittedName>
        <fullName evidence="1">Uncharacterized protein</fullName>
    </submittedName>
</protein>